<dbReference type="RefSeq" id="WP_109920563.1">
    <property type="nucleotide sequence ID" value="NZ_QGLF01000002.1"/>
</dbReference>
<keyword evidence="5" id="KW-1185">Reference proteome</keyword>
<dbReference type="EMBL" id="QGLF01000002">
    <property type="protein sequence ID" value="PWR21919.1"/>
    <property type="molecule type" value="Genomic_DNA"/>
</dbReference>
<feature type="domain" description="PBP" evidence="3">
    <location>
        <begin position="20"/>
        <end position="311"/>
    </location>
</feature>
<dbReference type="OrthoDB" id="9790048at2"/>
<sequence length="352" mass="36848">MALKTSFAALGVAAVLATAVAGAAEARDQIRIVGSSTVFPFTTAAAEAFGKLGAFKTPIVESTGTGGGLKLFCGGVGVDSPDITGASRRIKKSEVETCAANGITEIVEVTIGFDGIVFANAKPGPAFDVDKAILWKALAAKVVVDGKLVDNPYKTWNEIDAKLPANKIEVLGPPPTSGTRDAFNELVMEKGCEEAHAADAIIASGVDKKDVGKACMKIREDGIYVEAGENDNLIVQKLVANPNAFGIFGYSFLEENADKIKGATIEGVKPEYEDISSGKYGVSRSLFIYVKKAHVGTVPGIQEFLTEYTSEKAMGENGYLADKGLIALPAPEAAKVRDIVAKLTPLDTASVK</sequence>
<proteinExistence type="predicted"/>
<reference evidence="5" key="1">
    <citation type="submission" date="2018-05" db="EMBL/GenBank/DDBJ databases">
        <title>Zavarzinia sp. HR-AS.</title>
        <authorList>
            <person name="Lee Y."/>
            <person name="Jeon C.O."/>
        </authorList>
    </citation>
    <scope>NUCLEOTIDE SEQUENCE [LARGE SCALE GENOMIC DNA]</scope>
    <source>
        <strain evidence="5">DSM 1231</strain>
    </source>
</reference>
<name>A0A317E4K1_9PROT</name>
<comment type="caution">
    <text evidence="4">The sequence shown here is derived from an EMBL/GenBank/DDBJ whole genome shotgun (WGS) entry which is preliminary data.</text>
</comment>
<organism evidence="4 5">
    <name type="scientific">Zavarzinia compransoris</name>
    <dbReference type="NCBI Taxonomy" id="1264899"/>
    <lineage>
        <taxon>Bacteria</taxon>
        <taxon>Pseudomonadati</taxon>
        <taxon>Pseudomonadota</taxon>
        <taxon>Alphaproteobacteria</taxon>
        <taxon>Rhodospirillales</taxon>
        <taxon>Zavarziniaceae</taxon>
        <taxon>Zavarzinia</taxon>
    </lineage>
</organism>
<keyword evidence="1 2" id="KW-0732">Signal</keyword>
<gene>
    <name evidence="4" type="ORF">DKG75_08025</name>
</gene>
<feature type="signal peptide" evidence="2">
    <location>
        <begin position="1"/>
        <end position="23"/>
    </location>
</feature>
<evidence type="ECO:0000256" key="1">
    <source>
        <dbReference type="ARBA" id="ARBA00022729"/>
    </source>
</evidence>
<dbReference type="InterPro" id="IPR024370">
    <property type="entry name" value="PBP_domain"/>
</dbReference>
<dbReference type="AlphaFoldDB" id="A0A317E4K1"/>
<accession>A0A317E4K1</accession>
<evidence type="ECO:0000313" key="5">
    <source>
        <dbReference type="Proteomes" id="UP000246077"/>
    </source>
</evidence>
<evidence type="ECO:0000259" key="3">
    <source>
        <dbReference type="Pfam" id="PF12849"/>
    </source>
</evidence>
<dbReference type="CDD" id="cd13654">
    <property type="entry name" value="PBP2_phosphate_like_2"/>
    <property type="match status" value="1"/>
</dbReference>
<dbReference type="Pfam" id="PF12849">
    <property type="entry name" value="PBP_like_2"/>
    <property type="match status" value="1"/>
</dbReference>
<dbReference type="Proteomes" id="UP000246077">
    <property type="component" value="Unassembled WGS sequence"/>
</dbReference>
<dbReference type="InterPro" id="IPR050811">
    <property type="entry name" value="Phosphate_ABC_transporter"/>
</dbReference>
<evidence type="ECO:0000313" key="4">
    <source>
        <dbReference type="EMBL" id="PWR21919.1"/>
    </source>
</evidence>
<dbReference type="PANTHER" id="PTHR30570">
    <property type="entry name" value="PERIPLASMIC PHOSPHATE BINDING COMPONENT OF PHOSPHATE ABC TRANSPORTER"/>
    <property type="match status" value="1"/>
</dbReference>
<evidence type="ECO:0000256" key="2">
    <source>
        <dbReference type="SAM" id="SignalP"/>
    </source>
</evidence>
<dbReference type="Gene3D" id="3.40.190.10">
    <property type="entry name" value="Periplasmic binding protein-like II"/>
    <property type="match status" value="2"/>
</dbReference>
<dbReference type="SUPFAM" id="SSF53850">
    <property type="entry name" value="Periplasmic binding protein-like II"/>
    <property type="match status" value="1"/>
</dbReference>
<feature type="chain" id="PRO_5016359643" evidence="2">
    <location>
        <begin position="24"/>
        <end position="352"/>
    </location>
</feature>
<protein>
    <submittedName>
        <fullName evidence="4">Phosphate ABC transporter substrate-binding protein</fullName>
    </submittedName>
</protein>
<dbReference type="PANTHER" id="PTHR30570:SF1">
    <property type="entry name" value="PHOSPHATE-BINDING PROTEIN PSTS"/>
    <property type="match status" value="1"/>
</dbReference>